<protein>
    <submittedName>
        <fullName evidence="1">Uncharacterized protein</fullName>
    </submittedName>
</protein>
<dbReference type="KEGG" id="vg:77954631"/>
<evidence type="ECO:0000313" key="1">
    <source>
        <dbReference type="EMBL" id="UJQ86845.1"/>
    </source>
</evidence>
<accession>A0AA49H0V5</accession>
<reference evidence="1" key="1">
    <citation type="submission" date="2021-11" db="EMBL/GenBank/DDBJ databases">
        <authorList>
            <person name="Furlong K.P."/>
            <person name="Elkbouli M."/>
            <person name="Barwitzki K."/>
            <person name="Hastings E.M."/>
            <person name="Saal A.P."/>
            <person name="Sandouka T."/>
            <person name="Tran A."/>
            <person name="Tremblay V."/>
            <person name="Williams E.C."/>
            <person name="Giles L.L."/>
            <person name="McCarthy L."/>
            <person name="Wheaton K.A."/>
            <person name="Chan K."/>
            <person name="Rudner A.D."/>
            <person name="Beyer A.R."/>
            <person name="Chong R.A."/>
            <person name="Edgington N.P."/>
            <person name="Freise A.C."/>
            <person name="Garcia Costas A.M."/>
            <person name="Gibb B.P."/>
            <person name="Klyczek K.K."/>
            <person name="Swerdlow S.J."/>
            <person name="Garlena R.A."/>
            <person name="Russell D.A."/>
            <person name="Jacobs-Sera D."/>
            <person name="Hatfull G.F."/>
        </authorList>
    </citation>
    <scope>NUCLEOTIDE SEQUENCE</scope>
</reference>
<dbReference type="RefSeq" id="YP_010678238.1">
    <property type="nucleotide sequence ID" value="NC_071032.1"/>
</dbReference>
<gene>
    <name evidence="1" type="primary">55</name>
    <name evidence="1" type="ORF">SEA_REEDO_55</name>
</gene>
<name>A0AA49H0V5_9CAUD</name>
<proteinExistence type="predicted"/>
<evidence type="ECO:0000313" key="2">
    <source>
        <dbReference type="Proteomes" id="UP001200740"/>
    </source>
</evidence>
<keyword evidence="2" id="KW-1185">Reference proteome</keyword>
<sequence length="98" mass="10859">MATKVTYHTNNSGGGWWLTDDDWKALEAAGWDVDWYADQTGPWHDGGDRFLGALATAATRTGLSLDDAIAEWERVTGERAEDEGCDCCGQPHYFSEEE</sequence>
<dbReference type="Proteomes" id="UP001200740">
    <property type="component" value="Segment"/>
</dbReference>
<dbReference type="GeneID" id="77954631"/>
<organism evidence="1 2">
    <name type="scientific">Arthrobacter phage Reedo</name>
    <dbReference type="NCBI Taxonomy" id="2910755"/>
    <lineage>
        <taxon>Viruses</taxon>
        <taxon>Duplodnaviria</taxon>
        <taxon>Heunggongvirae</taxon>
        <taxon>Uroviricota</taxon>
        <taxon>Caudoviricetes</taxon>
        <taxon>Casidaviridae</taxon>
        <taxon>Manhattanvirus</taxon>
        <taxon>Manhattanvirus reedo</taxon>
    </lineage>
</organism>
<dbReference type="EMBL" id="OL455896">
    <property type="protein sequence ID" value="UJQ86845.1"/>
    <property type="molecule type" value="Genomic_DNA"/>
</dbReference>